<feature type="region of interest" description="Disordered" evidence="1">
    <location>
        <begin position="95"/>
        <end position="134"/>
    </location>
</feature>
<evidence type="ECO:0000313" key="2">
    <source>
        <dbReference type="EMBL" id="KIN00542.1"/>
    </source>
</evidence>
<feature type="region of interest" description="Disordered" evidence="1">
    <location>
        <begin position="698"/>
        <end position="735"/>
    </location>
</feature>
<keyword evidence="3" id="KW-1185">Reference proteome</keyword>
<reference evidence="2 3" key="1">
    <citation type="submission" date="2014-04" db="EMBL/GenBank/DDBJ databases">
        <authorList>
            <consortium name="DOE Joint Genome Institute"/>
            <person name="Kuo A."/>
            <person name="Martino E."/>
            <person name="Perotto S."/>
            <person name="Kohler A."/>
            <person name="Nagy L.G."/>
            <person name="Floudas D."/>
            <person name="Copeland A."/>
            <person name="Barry K.W."/>
            <person name="Cichocki N."/>
            <person name="Veneault-Fourrey C."/>
            <person name="LaButti K."/>
            <person name="Lindquist E.A."/>
            <person name="Lipzen A."/>
            <person name="Lundell T."/>
            <person name="Morin E."/>
            <person name="Murat C."/>
            <person name="Sun H."/>
            <person name="Tunlid A."/>
            <person name="Henrissat B."/>
            <person name="Grigoriev I.V."/>
            <person name="Hibbett D.S."/>
            <person name="Martin F."/>
            <person name="Nordberg H.P."/>
            <person name="Cantor M.N."/>
            <person name="Hua S.X."/>
        </authorList>
    </citation>
    <scope>NUCLEOTIDE SEQUENCE [LARGE SCALE GENOMIC DNA]</scope>
    <source>
        <strain evidence="2 3">Zn</strain>
    </source>
</reference>
<dbReference type="EMBL" id="KN832877">
    <property type="protein sequence ID" value="KIN00542.1"/>
    <property type="molecule type" value="Genomic_DNA"/>
</dbReference>
<feature type="region of interest" description="Disordered" evidence="1">
    <location>
        <begin position="592"/>
        <end position="631"/>
    </location>
</feature>
<proteinExistence type="predicted"/>
<gene>
    <name evidence="2" type="ORF">OIDMADRAFT_145984</name>
</gene>
<dbReference type="HOGENOM" id="CLU_353040_0_0_1"/>
<feature type="compositionally biased region" description="Low complexity" evidence="1">
    <location>
        <begin position="658"/>
        <end position="675"/>
    </location>
</feature>
<dbReference type="Proteomes" id="UP000054321">
    <property type="component" value="Unassembled WGS sequence"/>
</dbReference>
<evidence type="ECO:0000313" key="3">
    <source>
        <dbReference type="Proteomes" id="UP000054321"/>
    </source>
</evidence>
<evidence type="ECO:0000256" key="1">
    <source>
        <dbReference type="SAM" id="MobiDB-lite"/>
    </source>
</evidence>
<organism evidence="2 3">
    <name type="scientific">Oidiodendron maius (strain Zn)</name>
    <dbReference type="NCBI Taxonomy" id="913774"/>
    <lineage>
        <taxon>Eukaryota</taxon>
        <taxon>Fungi</taxon>
        <taxon>Dikarya</taxon>
        <taxon>Ascomycota</taxon>
        <taxon>Pezizomycotina</taxon>
        <taxon>Leotiomycetes</taxon>
        <taxon>Leotiomycetes incertae sedis</taxon>
        <taxon>Myxotrichaceae</taxon>
        <taxon>Oidiodendron</taxon>
    </lineage>
</organism>
<dbReference type="InParanoid" id="A0A0C3HE25"/>
<dbReference type="OrthoDB" id="3558512at2759"/>
<protein>
    <submittedName>
        <fullName evidence="2">Uncharacterized protein</fullName>
    </submittedName>
</protein>
<feature type="region of interest" description="Disordered" evidence="1">
    <location>
        <begin position="182"/>
        <end position="208"/>
    </location>
</feature>
<dbReference type="STRING" id="913774.A0A0C3HE25"/>
<name>A0A0C3HE25_OIDMZ</name>
<sequence length="796" mass="93628">MEHTKMDVAGLMVHLHESVDSIHRAMLALSDTSAHDAEIAKLEEECERMVEELRGKHEGLKRQAEEKRRKEEEEIREKRVREELEIMERRKREDEDRRRRLEREEQQREMEMKEEDERREREREEGERGAKRGAEEKIERLEGEMRRRWEEGRARVRELDEKRKEVNRKIDEMLSLPTEFPKVQSRRRTTKDSKREILSRPSSHMAQQTSYRDAMLDRLWSGEKYICERYFQGPLRPDPMLSCLWNGHKYTAPMHFGPQQDPMFARLWNDRSYGERQADAMLSRLWNGERYGPVATVRMDPMLRRLWSDTRYLSEKYASSGRDPMMERLWSDRSYPHEKYIDTKYDPMLSRLWNGERYDQRIPSLHRNDPMMARLWGNERYMMSGFQDPMMSRLWNDERYTSNHSETIQDPMMRRLWAATRYREDPMITRLWATVRYREDPMLDRLWDRASYSNEEEPEFELNNVLWVSEPTIKSPIPRSPIPTNLYNLDSKFPGNHVSEFHDSSDDEDNSIDNIVNSSQRHSGVFTAFFNSIKTDIPLVNDYLRTQEYANVPEDDDFDDFVAQPLLYHAPDEQHVHFEDLLEDHSESRVHEYAYSTEQEDDAEVSEVSEVSEEEDDEEEEFPFRNDTSGLRIQTTSLPIHANSGHAGLSFENLTQFPSSGAPSSPATPSDTASHAFQELHHGSEAKQDRTTNQFVSYIPPSSGIITGGEVEEERERPASKRGVSGYFNNVPQNPRLSRDLGRMFGGFKGETKEAADEEREEARSDGRAVLKRLSRMAGGLYYGGSGEEKGRLLEE</sequence>
<reference evidence="3" key="2">
    <citation type="submission" date="2015-01" db="EMBL/GenBank/DDBJ databases">
        <title>Evolutionary Origins and Diversification of the Mycorrhizal Mutualists.</title>
        <authorList>
            <consortium name="DOE Joint Genome Institute"/>
            <consortium name="Mycorrhizal Genomics Consortium"/>
            <person name="Kohler A."/>
            <person name="Kuo A."/>
            <person name="Nagy L.G."/>
            <person name="Floudas D."/>
            <person name="Copeland A."/>
            <person name="Barry K.W."/>
            <person name="Cichocki N."/>
            <person name="Veneault-Fourrey C."/>
            <person name="LaButti K."/>
            <person name="Lindquist E.A."/>
            <person name="Lipzen A."/>
            <person name="Lundell T."/>
            <person name="Morin E."/>
            <person name="Murat C."/>
            <person name="Riley R."/>
            <person name="Ohm R."/>
            <person name="Sun H."/>
            <person name="Tunlid A."/>
            <person name="Henrissat B."/>
            <person name="Grigoriev I.V."/>
            <person name="Hibbett D.S."/>
            <person name="Martin F."/>
        </authorList>
    </citation>
    <scope>NUCLEOTIDE SEQUENCE [LARGE SCALE GENOMIC DNA]</scope>
    <source>
        <strain evidence="3">Zn</strain>
    </source>
</reference>
<feature type="compositionally biased region" description="Acidic residues" evidence="1">
    <location>
        <begin position="598"/>
        <end position="621"/>
    </location>
</feature>
<dbReference type="AlphaFoldDB" id="A0A0C3HE25"/>
<feature type="region of interest" description="Disordered" evidence="1">
    <location>
        <begin position="651"/>
        <end position="675"/>
    </location>
</feature>
<accession>A0A0C3HE25</accession>